<dbReference type="InterPro" id="IPR007918">
    <property type="entry name" value="MDM35_apoptosis"/>
</dbReference>
<keyword evidence="2" id="KW-1015">Disulfide bond</keyword>
<dbReference type="GO" id="GO:1990050">
    <property type="term" value="F:phosphatidic acid transfer activity"/>
    <property type="evidence" value="ECO:0007669"/>
    <property type="project" value="TreeGrafter"/>
</dbReference>
<dbReference type="Pfam" id="PF05254">
    <property type="entry name" value="UPF0203"/>
    <property type="match status" value="1"/>
</dbReference>
<dbReference type="PANTHER" id="PTHR46403">
    <property type="entry name" value="TP53-REGULATED INHIBITOR OF APOPTOSIS 1"/>
    <property type="match status" value="1"/>
</dbReference>
<evidence type="ECO:0000256" key="2">
    <source>
        <dbReference type="ARBA" id="ARBA00023157"/>
    </source>
</evidence>
<protein>
    <submittedName>
        <fullName evidence="4">Putative tp53-regulated inhibitor of apoptosis 1</fullName>
    </submittedName>
</protein>
<dbReference type="GO" id="GO:0005634">
    <property type="term" value="C:nucleus"/>
    <property type="evidence" value="ECO:0007669"/>
    <property type="project" value="TreeGrafter"/>
</dbReference>
<dbReference type="PANTHER" id="PTHR46403:SF1">
    <property type="entry name" value="TP53-REGULATED INHIBITOR OF APOPTOSIS 1"/>
    <property type="match status" value="1"/>
</dbReference>
<reference evidence="4" key="1">
    <citation type="submission" date="2017-01" db="EMBL/GenBank/DDBJ databases">
        <title>A deep insight into the sialotranscriptome of adult male and female Cluex tarsalis mosquitoes.</title>
        <authorList>
            <person name="Ribeiro J.M."/>
            <person name="Moreira F."/>
            <person name="Bernard K.A."/>
            <person name="Calvo E."/>
        </authorList>
    </citation>
    <scope>NUCLEOTIDE SEQUENCE</scope>
    <source>
        <strain evidence="4">Kern County</strain>
        <tissue evidence="4">Salivary glands</tissue>
    </source>
</reference>
<organism evidence="4">
    <name type="scientific">Culex tarsalis</name>
    <name type="common">Encephalitis mosquito</name>
    <dbReference type="NCBI Taxonomy" id="7177"/>
    <lineage>
        <taxon>Eukaryota</taxon>
        <taxon>Metazoa</taxon>
        <taxon>Ecdysozoa</taxon>
        <taxon>Arthropoda</taxon>
        <taxon>Hexapoda</taxon>
        <taxon>Insecta</taxon>
        <taxon>Pterygota</taxon>
        <taxon>Neoptera</taxon>
        <taxon>Endopterygota</taxon>
        <taxon>Diptera</taxon>
        <taxon>Nematocera</taxon>
        <taxon>Culicoidea</taxon>
        <taxon>Culicidae</taxon>
        <taxon>Culicinae</taxon>
        <taxon>Culicini</taxon>
        <taxon>Culex</taxon>
        <taxon>Culex</taxon>
    </lineage>
</organism>
<accession>A0A1Q3F0L2</accession>
<comment type="catalytic activity">
    <reaction evidence="3">
        <text>a 1,2-diacyl-sn-glycero-3-phosphate(in) = a 1,2-diacyl-sn-glycero-3-phosphate(out)</text>
        <dbReference type="Rhea" id="RHEA:36435"/>
        <dbReference type="ChEBI" id="CHEBI:58608"/>
    </reaction>
</comment>
<dbReference type="GO" id="GO:0005758">
    <property type="term" value="C:mitochondrial intermembrane space"/>
    <property type="evidence" value="ECO:0007669"/>
    <property type="project" value="TreeGrafter"/>
</dbReference>
<dbReference type="AlphaFoldDB" id="A0A1Q3F0L2"/>
<evidence type="ECO:0000256" key="1">
    <source>
        <dbReference type="ARBA" id="ARBA00006196"/>
    </source>
</evidence>
<evidence type="ECO:0000256" key="3">
    <source>
        <dbReference type="ARBA" id="ARBA00023706"/>
    </source>
</evidence>
<dbReference type="GO" id="GO:0045332">
    <property type="term" value="P:phospholipid translocation"/>
    <property type="evidence" value="ECO:0007669"/>
    <property type="project" value="TreeGrafter"/>
</dbReference>
<dbReference type="PROSITE" id="PS51808">
    <property type="entry name" value="CHCH"/>
    <property type="match status" value="1"/>
</dbReference>
<proteinExistence type="inferred from homology"/>
<comment type="similarity">
    <text evidence="1">Belongs to the TRIAP1/MDM35 family.</text>
</comment>
<dbReference type="GO" id="GO:0005829">
    <property type="term" value="C:cytosol"/>
    <property type="evidence" value="ECO:0007669"/>
    <property type="project" value="TreeGrafter"/>
</dbReference>
<name>A0A1Q3F0L2_CULTA</name>
<dbReference type="EMBL" id="GFDL01013953">
    <property type="protein sequence ID" value="JAV21092.1"/>
    <property type="molecule type" value="Transcribed_RNA"/>
</dbReference>
<evidence type="ECO:0000313" key="4">
    <source>
        <dbReference type="EMBL" id="JAV21092.1"/>
    </source>
</evidence>
<sequence length="81" mass="9397">MNSIGENCTDLKKKYDTCFNQWFSEQFLRGDTDDSVCAPLFKVYQQCVKDAMKAQKIEFKEIESDYLGSEKEQKVPPKKSS</sequence>